<dbReference type="HAMAP" id="MF_01363">
    <property type="entry name" value="Ribosomal_bL21"/>
    <property type="match status" value="1"/>
</dbReference>
<dbReference type="EMBL" id="VUNH01000001">
    <property type="protein sequence ID" value="MST54692.1"/>
    <property type="molecule type" value="Genomic_DNA"/>
</dbReference>
<dbReference type="InterPro" id="IPR018258">
    <property type="entry name" value="Ribosomal_bL21_CS"/>
</dbReference>
<dbReference type="NCBIfam" id="TIGR00061">
    <property type="entry name" value="L21"/>
    <property type="match status" value="1"/>
</dbReference>
<dbReference type="PROSITE" id="PS01169">
    <property type="entry name" value="RIBOSOMAL_L21"/>
    <property type="match status" value="1"/>
</dbReference>
<keyword evidence="4 6" id="KW-0689">Ribosomal protein</keyword>
<reference evidence="8 9" key="1">
    <citation type="submission" date="2019-08" db="EMBL/GenBank/DDBJ databases">
        <title>In-depth cultivation of the pig gut microbiome towards novel bacterial diversity and tailored functional studies.</title>
        <authorList>
            <person name="Wylensek D."/>
            <person name="Hitch T.C.A."/>
            <person name="Clavel T."/>
        </authorList>
    </citation>
    <scope>NUCLEOTIDE SEQUENCE [LARGE SCALE GENOMIC DNA]</scope>
    <source>
        <strain evidence="8 9">SM-530-WT-4B</strain>
    </source>
</reference>
<evidence type="ECO:0000256" key="4">
    <source>
        <dbReference type="ARBA" id="ARBA00022980"/>
    </source>
</evidence>
<dbReference type="RefSeq" id="WP_154527812.1">
    <property type="nucleotide sequence ID" value="NZ_JAXDZJ010000136.1"/>
</dbReference>
<dbReference type="InterPro" id="IPR028909">
    <property type="entry name" value="bL21-like"/>
</dbReference>
<evidence type="ECO:0000256" key="7">
    <source>
        <dbReference type="RuleBase" id="RU000562"/>
    </source>
</evidence>
<dbReference type="GO" id="GO:0006412">
    <property type="term" value="P:translation"/>
    <property type="evidence" value="ECO:0007669"/>
    <property type="project" value="UniProtKB-UniRule"/>
</dbReference>
<comment type="function">
    <text evidence="6 7">This protein binds to 23S rRNA in the presence of protein L20.</text>
</comment>
<evidence type="ECO:0000313" key="9">
    <source>
        <dbReference type="Proteomes" id="UP000473699"/>
    </source>
</evidence>
<dbReference type="GO" id="GO:0003735">
    <property type="term" value="F:structural constituent of ribosome"/>
    <property type="evidence" value="ECO:0007669"/>
    <property type="project" value="InterPro"/>
</dbReference>
<evidence type="ECO:0000256" key="5">
    <source>
        <dbReference type="ARBA" id="ARBA00023274"/>
    </source>
</evidence>
<name>A0A6L5YAX2_9BACT</name>
<dbReference type="PANTHER" id="PTHR21349:SF0">
    <property type="entry name" value="LARGE RIBOSOMAL SUBUNIT PROTEIN BL21M"/>
    <property type="match status" value="1"/>
</dbReference>
<keyword evidence="9" id="KW-1185">Reference proteome</keyword>
<dbReference type="GO" id="GO:0005840">
    <property type="term" value="C:ribosome"/>
    <property type="evidence" value="ECO:0007669"/>
    <property type="project" value="UniProtKB-KW"/>
</dbReference>
<keyword evidence="5 6" id="KW-0687">Ribonucleoprotein</keyword>
<sequence length="104" mass="11199">MYAIIETGGKQYRVAPGEKITVEKLGLEAGSPVTFDKVLLVGKDDGVSVGAPFVSGATVTGTVEAEGKAKKVIVFKYKNKTNQRRFRGHRQPFTVVTIDSVNAE</sequence>
<organism evidence="8 9">
    <name type="scientific">Pyramidobacter porci</name>
    <dbReference type="NCBI Taxonomy" id="2605789"/>
    <lineage>
        <taxon>Bacteria</taxon>
        <taxon>Thermotogati</taxon>
        <taxon>Synergistota</taxon>
        <taxon>Synergistia</taxon>
        <taxon>Synergistales</taxon>
        <taxon>Dethiosulfovibrionaceae</taxon>
        <taxon>Pyramidobacter</taxon>
    </lineage>
</organism>
<dbReference type="InterPro" id="IPR001787">
    <property type="entry name" value="Ribosomal_bL21"/>
</dbReference>
<dbReference type="GO" id="GO:0005737">
    <property type="term" value="C:cytoplasm"/>
    <property type="evidence" value="ECO:0007669"/>
    <property type="project" value="UniProtKB-ARBA"/>
</dbReference>
<evidence type="ECO:0000256" key="2">
    <source>
        <dbReference type="ARBA" id="ARBA00022730"/>
    </source>
</evidence>
<comment type="subunit">
    <text evidence="6">Part of the 50S ribosomal subunit. Contacts protein L20.</text>
</comment>
<dbReference type="AlphaFoldDB" id="A0A6L5YAX2"/>
<dbReference type="InterPro" id="IPR036164">
    <property type="entry name" value="bL21-like_sf"/>
</dbReference>
<dbReference type="Proteomes" id="UP000473699">
    <property type="component" value="Unassembled WGS sequence"/>
</dbReference>
<dbReference type="PANTHER" id="PTHR21349">
    <property type="entry name" value="50S RIBOSOMAL PROTEIN L21"/>
    <property type="match status" value="1"/>
</dbReference>
<keyword evidence="3 6" id="KW-0694">RNA-binding</keyword>
<evidence type="ECO:0000256" key="3">
    <source>
        <dbReference type="ARBA" id="ARBA00022884"/>
    </source>
</evidence>
<gene>
    <name evidence="6 8" type="primary">rplU</name>
    <name evidence="8" type="ORF">FYJ74_01305</name>
</gene>
<dbReference type="Pfam" id="PF00829">
    <property type="entry name" value="Ribosomal_L21p"/>
    <property type="match status" value="1"/>
</dbReference>
<proteinExistence type="inferred from homology"/>
<comment type="caution">
    <text evidence="8">The sequence shown here is derived from an EMBL/GenBank/DDBJ whole genome shotgun (WGS) entry which is preliminary data.</text>
</comment>
<protein>
    <recommendedName>
        <fullName evidence="6">Large ribosomal subunit protein bL21</fullName>
    </recommendedName>
</protein>
<keyword evidence="2 6" id="KW-0699">rRNA-binding</keyword>
<evidence type="ECO:0000256" key="1">
    <source>
        <dbReference type="ARBA" id="ARBA00008563"/>
    </source>
</evidence>
<evidence type="ECO:0000313" key="8">
    <source>
        <dbReference type="EMBL" id="MST54692.1"/>
    </source>
</evidence>
<evidence type="ECO:0000256" key="6">
    <source>
        <dbReference type="HAMAP-Rule" id="MF_01363"/>
    </source>
</evidence>
<dbReference type="SUPFAM" id="SSF141091">
    <property type="entry name" value="L21p-like"/>
    <property type="match status" value="1"/>
</dbReference>
<dbReference type="GO" id="GO:0019843">
    <property type="term" value="F:rRNA binding"/>
    <property type="evidence" value="ECO:0007669"/>
    <property type="project" value="UniProtKB-UniRule"/>
</dbReference>
<accession>A0A6L5YAX2</accession>
<comment type="similarity">
    <text evidence="1 6 7">Belongs to the bacterial ribosomal protein bL21 family.</text>
</comment>
<dbReference type="GO" id="GO:1990904">
    <property type="term" value="C:ribonucleoprotein complex"/>
    <property type="evidence" value="ECO:0007669"/>
    <property type="project" value="UniProtKB-KW"/>
</dbReference>